<proteinExistence type="predicted"/>
<dbReference type="EMBL" id="VSRR010004079">
    <property type="protein sequence ID" value="MPC38478.1"/>
    <property type="molecule type" value="Genomic_DNA"/>
</dbReference>
<evidence type="ECO:0000313" key="1">
    <source>
        <dbReference type="EMBL" id="MPC38478.1"/>
    </source>
</evidence>
<organism evidence="1 2">
    <name type="scientific">Portunus trituberculatus</name>
    <name type="common">Swimming crab</name>
    <name type="synonym">Neptunus trituberculatus</name>
    <dbReference type="NCBI Taxonomy" id="210409"/>
    <lineage>
        <taxon>Eukaryota</taxon>
        <taxon>Metazoa</taxon>
        <taxon>Ecdysozoa</taxon>
        <taxon>Arthropoda</taxon>
        <taxon>Crustacea</taxon>
        <taxon>Multicrustacea</taxon>
        <taxon>Malacostraca</taxon>
        <taxon>Eumalacostraca</taxon>
        <taxon>Eucarida</taxon>
        <taxon>Decapoda</taxon>
        <taxon>Pleocyemata</taxon>
        <taxon>Brachyura</taxon>
        <taxon>Eubrachyura</taxon>
        <taxon>Portunoidea</taxon>
        <taxon>Portunidae</taxon>
        <taxon>Portuninae</taxon>
        <taxon>Portunus</taxon>
    </lineage>
</organism>
<sequence>MTFTYDPRFLQSNNEKYTSSRSSLAATRHRASIAARLRHAIGFISASSEESGIMTVIKSSPLGPGVVRMEVQERRFQVPPLGTPLAALPLGTGPPPSCLDSPSDKHSSNLLAATGVRNDECIKINTINSRLE</sequence>
<dbReference type="AlphaFoldDB" id="A0A5B7EZP9"/>
<dbReference type="Proteomes" id="UP000324222">
    <property type="component" value="Unassembled WGS sequence"/>
</dbReference>
<keyword evidence="2" id="KW-1185">Reference proteome</keyword>
<evidence type="ECO:0000313" key="2">
    <source>
        <dbReference type="Proteomes" id="UP000324222"/>
    </source>
</evidence>
<reference evidence="1 2" key="1">
    <citation type="submission" date="2019-05" db="EMBL/GenBank/DDBJ databases">
        <title>Another draft genome of Portunus trituberculatus and its Hox gene families provides insights of decapod evolution.</title>
        <authorList>
            <person name="Jeong J.-H."/>
            <person name="Song I."/>
            <person name="Kim S."/>
            <person name="Choi T."/>
            <person name="Kim D."/>
            <person name="Ryu S."/>
            <person name="Kim W."/>
        </authorList>
    </citation>
    <scope>NUCLEOTIDE SEQUENCE [LARGE SCALE GENOMIC DNA]</scope>
    <source>
        <tissue evidence="1">Muscle</tissue>
    </source>
</reference>
<protein>
    <submittedName>
        <fullName evidence="1">Uncharacterized protein</fullName>
    </submittedName>
</protein>
<gene>
    <name evidence="1" type="ORF">E2C01_031985</name>
</gene>
<accession>A0A5B7EZP9</accession>
<comment type="caution">
    <text evidence="1">The sequence shown here is derived from an EMBL/GenBank/DDBJ whole genome shotgun (WGS) entry which is preliminary data.</text>
</comment>
<name>A0A5B7EZP9_PORTR</name>